<dbReference type="AlphaFoldDB" id="M4CMF3"/>
<keyword evidence="2" id="KW-1133">Transmembrane helix</keyword>
<evidence type="ECO:0000256" key="1">
    <source>
        <dbReference type="SAM" id="MobiDB-lite"/>
    </source>
</evidence>
<reference evidence="3 4" key="2">
    <citation type="journal article" date="2018" name="Hortic Res">
        <title>Improved Brassica rapa reference genome by single-molecule sequencing and chromosome conformation capture technologies.</title>
        <authorList>
            <person name="Zhang L."/>
            <person name="Cai X."/>
            <person name="Wu J."/>
            <person name="Liu M."/>
            <person name="Grob S."/>
            <person name="Cheng F."/>
            <person name="Liang J."/>
            <person name="Cai C."/>
            <person name="Liu Z."/>
            <person name="Liu B."/>
            <person name="Wang F."/>
            <person name="Li S."/>
            <person name="Liu F."/>
            <person name="Li X."/>
            <person name="Cheng L."/>
            <person name="Yang W."/>
            <person name="Li M.H."/>
            <person name="Grossniklaus U."/>
            <person name="Zheng H."/>
            <person name="Wang X."/>
        </authorList>
    </citation>
    <scope>NUCLEOTIDE SEQUENCE [LARGE SCALE GENOMIC DNA]</scope>
    <source>
        <strain evidence="3 4">cv. Chiifu-401-42</strain>
    </source>
</reference>
<dbReference type="EnsemblPlants" id="Bra005391.1">
    <property type="protein sequence ID" value="Bra005391.1-P"/>
    <property type="gene ID" value="Bra005391"/>
</dbReference>
<evidence type="ECO:0000256" key="2">
    <source>
        <dbReference type="SAM" id="Phobius"/>
    </source>
</evidence>
<protein>
    <submittedName>
        <fullName evidence="3">Uncharacterized protein</fullName>
    </submittedName>
</protein>
<reference evidence="3 4" key="1">
    <citation type="journal article" date="2011" name="Nat. Genet.">
        <title>The genome of the mesopolyploid crop species Brassica rapa.</title>
        <authorList>
            <consortium name="Brassica rapa Genome Sequencing Project Consortium"/>
            <person name="Wang X."/>
            <person name="Wang H."/>
            <person name="Wang J."/>
            <person name="Sun R."/>
            <person name="Wu J."/>
            <person name="Liu S."/>
            <person name="Bai Y."/>
            <person name="Mun J.H."/>
            <person name="Bancroft I."/>
            <person name="Cheng F."/>
            <person name="Huang S."/>
            <person name="Li X."/>
            <person name="Hua W."/>
            <person name="Wang J."/>
            <person name="Wang X."/>
            <person name="Freeling M."/>
            <person name="Pires J.C."/>
            <person name="Paterson A.H."/>
            <person name="Chalhoub B."/>
            <person name="Wang B."/>
            <person name="Hayward A."/>
            <person name="Sharpe A.G."/>
            <person name="Park B.S."/>
            <person name="Weisshaar B."/>
            <person name="Liu B."/>
            <person name="Li B."/>
            <person name="Liu B."/>
            <person name="Tong C."/>
            <person name="Song C."/>
            <person name="Duran C."/>
            <person name="Peng C."/>
            <person name="Geng C."/>
            <person name="Koh C."/>
            <person name="Lin C."/>
            <person name="Edwards D."/>
            <person name="Mu D."/>
            <person name="Shen D."/>
            <person name="Soumpourou E."/>
            <person name="Li F."/>
            <person name="Fraser F."/>
            <person name="Conant G."/>
            <person name="Lassalle G."/>
            <person name="King G.J."/>
            <person name="Bonnema G."/>
            <person name="Tang H."/>
            <person name="Wang H."/>
            <person name="Belcram H."/>
            <person name="Zhou H."/>
            <person name="Hirakawa H."/>
            <person name="Abe H."/>
            <person name="Guo H."/>
            <person name="Wang H."/>
            <person name="Jin H."/>
            <person name="Parkin I.A."/>
            <person name="Batley J."/>
            <person name="Kim J.S."/>
            <person name="Just J."/>
            <person name="Li J."/>
            <person name="Xu J."/>
            <person name="Deng J."/>
            <person name="Kim J.A."/>
            <person name="Li J."/>
            <person name="Yu J."/>
            <person name="Meng J."/>
            <person name="Wang J."/>
            <person name="Min J."/>
            <person name="Poulain J."/>
            <person name="Wang J."/>
            <person name="Hatakeyama K."/>
            <person name="Wu K."/>
            <person name="Wang L."/>
            <person name="Fang L."/>
            <person name="Trick M."/>
            <person name="Links M.G."/>
            <person name="Zhao M."/>
            <person name="Jin M."/>
            <person name="Ramchiary N."/>
            <person name="Drou N."/>
            <person name="Berkman P.J."/>
            <person name="Cai Q."/>
            <person name="Huang Q."/>
            <person name="Li R."/>
            <person name="Tabata S."/>
            <person name="Cheng S."/>
            <person name="Zhang S."/>
            <person name="Zhang S."/>
            <person name="Huang S."/>
            <person name="Sato S."/>
            <person name="Sun S."/>
            <person name="Kwon S.J."/>
            <person name="Choi S.R."/>
            <person name="Lee T.H."/>
            <person name="Fan W."/>
            <person name="Zhao X."/>
            <person name="Tan X."/>
            <person name="Xu X."/>
            <person name="Wang Y."/>
            <person name="Qiu Y."/>
            <person name="Yin Y."/>
            <person name="Li Y."/>
            <person name="Du Y."/>
            <person name="Liao Y."/>
            <person name="Lim Y."/>
            <person name="Narusaka Y."/>
            <person name="Wang Y."/>
            <person name="Wang Z."/>
            <person name="Li Z."/>
            <person name="Wang Z."/>
            <person name="Xiong Z."/>
            <person name="Zhang Z."/>
        </authorList>
    </citation>
    <scope>NUCLEOTIDE SEQUENCE [LARGE SCALE GENOMIC DNA]</scope>
    <source>
        <strain evidence="3 4">cv. Chiifu-401-42</strain>
    </source>
</reference>
<proteinExistence type="predicted"/>
<accession>M4CMF3</accession>
<organism evidence="3 4">
    <name type="scientific">Brassica campestris</name>
    <name type="common">Field mustard</name>
    <dbReference type="NCBI Taxonomy" id="3711"/>
    <lineage>
        <taxon>Eukaryota</taxon>
        <taxon>Viridiplantae</taxon>
        <taxon>Streptophyta</taxon>
        <taxon>Embryophyta</taxon>
        <taxon>Tracheophyta</taxon>
        <taxon>Spermatophyta</taxon>
        <taxon>Magnoliopsida</taxon>
        <taxon>eudicotyledons</taxon>
        <taxon>Gunneridae</taxon>
        <taxon>Pentapetalae</taxon>
        <taxon>rosids</taxon>
        <taxon>malvids</taxon>
        <taxon>Brassicales</taxon>
        <taxon>Brassicaceae</taxon>
        <taxon>Brassiceae</taxon>
        <taxon>Brassica</taxon>
    </lineage>
</organism>
<feature type="transmembrane region" description="Helical" evidence="2">
    <location>
        <begin position="61"/>
        <end position="78"/>
    </location>
</feature>
<dbReference type="InParanoid" id="M4CMF3"/>
<keyword evidence="2" id="KW-0812">Transmembrane</keyword>
<dbReference type="HOGENOM" id="CLU_410707_0_0_1"/>
<sequence length="669" mass="74718">MDSDAGSFVARRRRRLLTVSHLSVSPFLLFTFLLHEFLVWLGFFTSLVVASCRRSCRCRLYILWLLFSPFSSLLTAQVPDLTLMTCNSLTLVESSQISDLLMLQRTLLSSSPKMMNFLPSGKIYPVRFWCECGSCTSPPCPILVGTISLNGSEHYYQTIPARNLLFKDPVTNLCSPRTPLVAAPSDDCSPLQSLLENNDQGLSFGSEKSPWIQHGNAGVHMFCLESMLVPLESEVKSTSLFIRVKESSALMSELSQEKTISAMFWCERGIIFGSYISGLTVLVQCFTEHLLKSSQDSRSFSTISFWTTLPKCMRRPQLATSTPRQREILVHLLLLKGENHSTNIPLCKRSSYPDCNIGKAFQPLHHFAILFRGLYRIRRCNQTCLSDVFWRSEDVPRPAARLRRSSVSSSRASGSSHEQNSVPAYIPAPAPAAPPAAAQQDPGVMPVDLLVQQPGREHLPVLHPNPRRGHSTWFTKSKNGISRSINQMMYSMLRFGYSKWSVIPFEERELWFRQFAVAHTNKKTGQIQDLVIKGVVDLVEAEIATQSQPLSDDGDSTGASTNLSLLQINEMVEKAVPKRKGGRLVGLARRASSYPASSSQAPYADPMILEELHDKDERIGALEEQNTTILSENATIRSENATILAELASQKKFNAEIMQKLDRLMSSSS</sequence>
<keyword evidence="4" id="KW-1185">Reference proteome</keyword>
<dbReference type="Proteomes" id="UP000011750">
    <property type="component" value="Chromosome A05"/>
</dbReference>
<evidence type="ECO:0000313" key="3">
    <source>
        <dbReference type="EnsemblPlants" id="Bra005391.1-P"/>
    </source>
</evidence>
<feature type="transmembrane region" description="Helical" evidence="2">
    <location>
        <begin position="27"/>
        <end position="49"/>
    </location>
</feature>
<feature type="compositionally biased region" description="Low complexity" evidence="1">
    <location>
        <begin position="405"/>
        <end position="416"/>
    </location>
</feature>
<keyword evidence="2" id="KW-0472">Membrane</keyword>
<name>M4CMF3_BRACM</name>
<reference evidence="3" key="3">
    <citation type="submission" date="2023-03" db="UniProtKB">
        <authorList>
            <consortium name="EnsemblPlants"/>
        </authorList>
    </citation>
    <scope>IDENTIFICATION</scope>
    <source>
        <strain evidence="3">cv. Chiifu-401-42</strain>
    </source>
</reference>
<feature type="region of interest" description="Disordered" evidence="1">
    <location>
        <begin position="400"/>
        <end position="439"/>
    </location>
</feature>
<dbReference type="Gramene" id="Bra005391.1">
    <property type="protein sequence ID" value="Bra005391.1-P"/>
    <property type="gene ID" value="Bra005391"/>
</dbReference>
<evidence type="ECO:0000313" key="4">
    <source>
        <dbReference type="Proteomes" id="UP000011750"/>
    </source>
</evidence>